<organism evidence="1 2">
    <name type="scientific">Hirundo rustica rustica</name>
    <dbReference type="NCBI Taxonomy" id="333673"/>
    <lineage>
        <taxon>Eukaryota</taxon>
        <taxon>Metazoa</taxon>
        <taxon>Chordata</taxon>
        <taxon>Craniata</taxon>
        <taxon>Vertebrata</taxon>
        <taxon>Euteleostomi</taxon>
        <taxon>Archelosauria</taxon>
        <taxon>Archosauria</taxon>
        <taxon>Dinosauria</taxon>
        <taxon>Saurischia</taxon>
        <taxon>Theropoda</taxon>
        <taxon>Coelurosauria</taxon>
        <taxon>Aves</taxon>
        <taxon>Neognathae</taxon>
        <taxon>Neoaves</taxon>
        <taxon>Telluraves</taxon>
        <taxon>Australaves</taxon>
        <taxon>Passeriformes</taxon>
        <taxon>Sylvioidea</taxon>
        <taxon>Hirundinidae</taxon>
        <taxon>Hirundo</taxon>
    </lineage>
</organism>
<dbReference type="AlphaFoldDB" id="A0A3M0K0H2"/>
<keyword evidence="2" id="KW-1185">Reference proteome</keyword>
<proteinExistence type="predicted"/>
<name>A0A3M0K0H2_HIRRU</name>
<evidence type="ECO:0000313" key="2">
    <source>
        <dbReference type="Proteomes" id="UP000269221"/>
    </source>
</evidence>
<reference evidence="1 2" key="1">
    <citation type="submission" date="2018-07" db="EMBL/GenBank/DDBJ databases">
        <title>A high quality draft genome assembly of the barn swallow (H. rustica rustica).</title>
        <authorList>
            <person name="Formenti G."/>
            <person name="Chiara M."/>
            <person name="Poveda L."/>
            <person name="Francoijs K.-J."/>
            <person name="Bonisoli-Alquati A."/>
            <person name="Canova L."/>
            <person name="Gianfranceschi L."/>
            <person name="Horner D.S."/>
            <person name="Saino N."/>
        </authorList>
    </citation>
    <scope>NUCLEOTIDE SEQUENCE [LARGE SCALE GENOMIC DNA]</scope>
    <source>
        <strain evidence="1">Chelidonia</strain>
        <tissue evidence="1">Blood</tissue>
    </source>
</reference>
<accession>A0A3M0K0H2</accession>
<gene>
    <name evidence="1" type="ORF">DUI87_15893</name>
</gene>
<protein>
    <submittedName>
        <fullName evidence="1">Uncharacterized protein</fullName>
    </submittedName>
</protein>
<dbReference type="EMBL" id="QRBI01000120">
    <property type="protein sequence ID" value="RMC06458.1"/>
    <property type="molecule type" value="Genomic_DNA"/>
</dbReference>
<sequence>MMHIVNWVVLMRDISHVFPGSSSWQEFQYMVGVSYHLEDLKLNCWEDYEEIRLESGEFYEAIFYCARIAICYDASYLVDDNPLQTNGKPLLHLLQKAYGSYCS</sequence>
<evidence type="ECO:0000313" key="1">
    <source>
        <dbReference type="EMBL" id="RMC06458.1"/>
    </source>
</evidence>
<comment type="caution">
    <text evidence="1">The sequence shown here is derived from an EMBL/GenBank/DDBJ whole genome shotgun (WGS) entry which is preliminary data.</text>
</comment>
<dbReference type="Proteomes" id="UP000269221">
    <property type="component" value="Unassembled WGS sequence"/>
</dbReference>